<evidence type="ECO:0000313" key="2">
    <source>
        <dbReference type="EMBL" id="KNZ46095.1"/>
    </source>
</evidence>
<sequence length="325" mass="37862">MSIIFCTVLLFCLSPIPFCFCFFSFQESFFFFTSSLLFCLFLRKKDFFNKKTQTTDVAFCILSLFFRYHPALSSLSMMFPLSLCVDLFIDSLTYIYFSGRKKNCFMLNRLCGSRNMMKRGGVDEIYQASRSRGILGLPQEEGFQHDDAIFLGTFLVIHIAISLCVGIQQPPSLMDYFFLFFLFYSCELAYTEDVYQCKKKGPKVDRHVHFEGDTMLPPYELCMPKSPGQIHDEYMSGHVQKTAGHLFSTLLVKMQFCFYTCIQYLYVHTQTDYRLVLSASQWSQDSSNTCLFSSLYIVDTFSQLKWLALISSHSRPSFYFILFYL</sequence>
<gene>
    <name evidence="2" type="ORF">VP01_755g2</name>
</gene>
<proteinExistence type="predicted"/>
<keyword evidence="1" id="KW-0812">Transmembrane</keyword>
<keyword evidence="1" id="KW-0472">Membrane</keyword>
<feature type="transmembrane region" description="Helical" evidence="1">
    <location>
        <begin position="77"/>
        <end position="97"/>
    </location>
</feature>
<dbReference type="AlphaFoldDB" id="A0A0L6UE54"/>
<protein>
    <submittedName>
        <fullName evidence="2">Putative signal peptide protein</fullName>
    </submittedName>
</protein>
<dbReference type="Proteomes" id="UP000037035">
    <property type="component" value="Unassembled WGS sequence"/>
</dbReference>
<dbReference type="EMBL" id="LAVV01013005">
    <property type="protein sequence ID" value="KNZ46095.1"/>
    <property type="molecule type" value="Genomic_DNA"/>
</dbReference>
<comment type="caution">
    <text evidence="2">The sequence shown here is derived from an EMBL/GenBank/DDBJ whole genome shotgun (WGS) entry which is preliminary data.</text>
</comment>
<dbReference type="VEuPathDB" id="FungiDB:VP01_755g2"/>
<feature type="transmembrane region" description="Helical" evidence="1">
    <location>
        <begin position="148"/>
        <end position="168"/>
    </location>
</feature>
<accession>A0A0L6UE54</accession>
<evidence type="ECO:0000313" key="3">
    <source>
        <dbReference type="Proteomes" id="UP000037035"/>
    </source>
</evidence>
<organism evidence="2 3">
    <name type="scientific">Puccinia sorghi</name>
    <dbReference type="NCBI Taxonomy" id="27349"/>
    <lineage>
        <taxon>Eukaryota</taxon>
        <taxon>Fungi</taxon>
        <taxon>Dikarya</taxon>
        <taxon>Basidiomycota</taxon>
        <taxon>Pucciniomycotina</taxon>
        <taxon>Pucciniomycetes</taxon>
        <taxon>Pucciniales</taxon>
        <taxon>Pucciniaceae</taxon>
        <taxon>Puccinia</taxon>
    </lineage>
</organism>
<reference evidence="2 3" key="1">
    <citation type="submission" date="2015-08" db="EMBL/GenBank/DDBJ databases">
        <title>Next Generation Sequencing and Analysis of the Genome of Puccinia sorghi L Schw, the Causal Agent of Maize Common Rust.</title>
        <authorList>
            <person name="Rochi L."/>
            <person name="Burguener G."/>
            <person name="Darino M."/>
            <person name="Turjanski A."/>
            <person name="Kreff E."/>
            <person name="Dieguez M.J."/>
            <person name="Sacco F."/>
        </authorList>
    </citation>
    <scope>NUCLEOTIDE SEQUENCE [LARGE SCALE GENOMIC DNA]</scope>
    <source>
        <strain evidence="2 3">RO10H11247</strain>
    </source>
</reference>
<name>A0A0L6UE54_9BASI</name>
<evidence type="ECO:0000256" key="1">
    <source>
        <dbReference type="SAM" id="Phobius"/>
    </source>
</evidence>
<keyword evidence="1" id="KW-1133">Transmembrane helix</keyword>
<keyword evidence="3" id="KW-1185">Reference proteome</keyword>